<dbReference type="OMA" id="GLWTHIA"/>
<gene>
    <name evidence="1" type="ORF">BD310DRAFT_975727</name>
</gene>
<name>A0A4Q9NZI2_9APHY</name>
<keyword evidence="2" id="KW-1185">Reference proteome</keyword>
<dbReference type="Proteomes" id="UP000292082">
    <property type="component" value="Unassembled WGS sequence"/>
</dbReference>
<proteinExistence type="predicted"/>
<dbReference type="SUPFAM" id="SSF81383">
    <property type="entry name" value="F-box domain"/>
    <property type="match status" value="1"/>
</dbReference>
<dbReference type="Gene3D" id="1.20.1280.50">
    <property type="match status" value="1"/>
</dbReference>
<organism evidence="1 2">
    <name type="scientific">Dichomitus squalens</name>
    <dbReference type="NCBI Taxonomy" id="114155"/>
    <lineage>
        <taxon>Eukaryota</taxon>
        <taxon>Fungi</taxon>
        <taxon>Dikarya</taxon>
        <taxon>Basidiomycota</taxon>
        <taxon>Agaricomycotina</taxon>
        <taxon>Agaricomycetes</taxon>
        <taxon>Polyporales</taxon>
        <taxon>Polyporaceae</taxon>
        <taxon>Dichomitus</taxon>
    </lineage>
</organism>
<protein>
    <submittedName>
        <fullName evidence="1">Uncharacterized protein</fullName>
    </submittedName>
</protein>
<dbReference type="Gene3D" id="3.80.10.10">
    <property type="entry name" value="Ribonuclease Inhibitor"/>
    <property type="match status" value="1"/>
</dbReference>
<dbReference type="PANTHER" id="PTHR38926:SF72">
    <property type="entry name" value="IM:7136021-RELATED"/>
    <property type="match status" value="1"/>
</dbReference>
<sequence length="567" mass="63160">MAADNRTSNSLAYATARVSYPTNLASAEDIRKFVDLEAEKRIRAIQTLQEDIAHLYELQNAFSPVNRLPNELLGQVFSYLKGPGGENGDLIDATHVCRHWRAVATNDSKLWSSFALHSSLGVEECLARSRNLPISLSLVKPPDPASAKLLEQATHRVRNLYVAIPEARAIEVLLSTIRNTAPLLEELHVKHLHWSPLDEPQRKRGRPVRIGEPPLLYSERADFPSLRSLILHDVPPFFLPTASLEHLELHMNAKSGPGFTRSHSLPPLSRLLDILENCPRLRELDLAGQCDMTNTIVAREQPVTLANLSSMSLMVQPATATASILSHLALPQTVNLHIKSNLLLGEFFGDVMSTLTPLSPALHWTEGLRRLQLTWGTYPYRLEAHRDPNDFACPPALDCHVRCRNLLADLGNDLGHVSSFLNGWTTAINTSNVEELVLSYDAAHGTFEVPYQLPVAQWSSLLRALPNLKSLRVIGLETPSAATLMQALGRVGTEVHCPKLETLEWMYVKIDAWRDLWDIAVARSAGEQSTETFKKLELFSCSGLQLRGTEWERLFNVLGVELGVDED</sequence>
<dbReference type="PROSITE" id="PS50181">
    <property type="entry name" value="FBOX"/>
    <property type="match status" value="1"/>
</dbReference>
<dbReference type="Pfam" id="PF12937">
    <property type="entry name" value="F-box-like"/>
    <property type="match status" value="1"/>
</dbReference>
<dbReference type="SUPFAM" id="SSF52047">
    <property type="entry name" value="RNI-like"/>
    <property type="match status" value="1"/>
</dbReference>
<evidence type="ECO:0000313" key="1">
    <source>
        <dbReference type="EMBL" id="TBU60708.1"/>
    </source>
</evidence>
<dbReference type="EMBL" id="ML145103">
    <property type="protein sequence ID" value="TBU60708.1"/>
    <property type="molecule type" value="Genomic_DNA"/>
</dbReference>
<dbReference type="InterPro" id="IPR032675">
    <property type="entry name" value="LRR_dom_sf"/>
</dbReference>
<evidence type="ECO:0000313" key="2">
    <source>
        <dbReference type="Proteomes" id="UP000292082"/>
    </source>
</evidence>
<accession>A0A4Q9NZI2</accession>
<dbReference type="InterPro" id="IPR036047">
    <property type="entry name" value="F-box-like_dom_sf"/>
</dbReference>
<dbReference type="AlphaFoldDB" id="A0A4Q9NZI2"/>
<reference evidence="1 2" key="1">
    <citation type="submission" date="2019-01" db="EMBL/GenBank/DDBJ databases">
        <title>Draft genome sequences of three monokaryotic isolates of the white-rot basidiomycete fungus Dichomitus squalens.</title>
        <authorList>
            <consortium name="DOE Joint Genome Institute"/>
            <person name="Lopez S.C."/>
            <person name="Andreopoulos B."/>
            <person name="Pangilinan J."/>
            <person name="Lipzen A."/>
            <person name="Riley R."/>
            <person name="Ahrendt S."/>
            <person name="Ng V."/>
            <person name="Barry K."/>
            <person name="Daum C."/>
            <person name="Grigoriev I.V."/>
            <person name="Hilden K.S."/>
            <person name="Makela M.R."/>
            <person name="de Vries R.P."/>
        </authorList>
    </citation>
    <scope>NUCLEOTIDE SEQUENCE [LARGE SCALE GENOMIC DNA]</scope>
    <source>
        <strain evidence="1 2">CBS 464.89</strain>
    </source>
</reference>
<dbReference type="InterPro" id="IPR001810">
    <property type="entry name" value="F-box_dom"/>
</dbReference>
<dbReference type="PANTHER" id="PTHR38926">
    <property type="entry name" value="F-BOX DOMAIN CONTAINING PROTEIN, EXPRESSED"/>
    <property type="match status" value="1"/>
</dbReference>